<evidence type="ECO:0000256" key="8">
    <source>
        <dbReference type="SAM" id="Coils"/>
    </source>
</evidence>
<protein>
    <submittedName>
        <fullName evidence="14">Lymphoid-restricted membrane protein isoform X2</fullName>
    </submittedName>
</protein>
<keyword evidence="6 8" id="KW-0175">Coiled coil</keyword>
<dbReference type="InterPro" id="IPR039508">
    <property type="entry name" value="KASH5_EF-hand-like_dom"/>
</dbReference>
<gene>
    <name evidence="15" type="primary">irag2</name>
    <name evidence="14" type="synonym">lrmp</name>
</gene>
<feature type="coiled-coil region" evidence="8">
    <location>
        <begin position="661"/>
        <end position="727"/>
    </location>
</feature>
<feature type="coiled-coil region" evidence="8">
    <location>
        <begin position="356"/>
        <end position="435"/>
    </location>
</feature>
<dbReference type="GO" id="GO:0005789">
    <property type="term" value="C:endoplasmic reticulum membrane"/>
    <property type="evidence" value="ECO:0000318"/>
    <property type="project" value="GO_Central"/>
</dbReference>
<name>A0A8J1JCC8_XENTR</name>
<evidence type="ECO:0000256" key="2">
    <source>
        <dbReference type="ARBA" id="ARBA00004496"/>
    </source>
</evidence>
<evidence type="ECO:0000313" key="14">
    <source>
        <dbReference type="RefSeq" id="XP_031754301.1"/>
    </source>
</evidence>
<comment type="subcellular location">
    <subcellularLocation>
        <location evidence="2">Cytoplasm</location>
    </subcellularLocation>
    <subcellularLocation>
        <location evidence="1">Membrane</location>
        <topology evidence="1">Single-pass membrane protein</topology>
    </subcellularLocation>
</comment>
<feature type="compositionally biased region" description="Basic and acidic residues" evidence="9">
    <location>
        <begin position="1013"/>
        <end position="1022"/>
    </location>
</feature>
<evidence type="ECO:0000256" key="9">
    <source>
        <dbReference type="SAM" id="MobiDB-lite"/>
    </source>
</evidence>
<dbReference type="Pfam" id="PF14658">
    <property type="entry name" value="EF-hand_9"/>
    <property type="match status" value="1"/>
</dbReference>
<dbReference type="Pfam" id="PF14662">
    <property type="entry name" value="KASH_CCD"/>
    <property type="match status" value="1"/>
</dbReference>
<evidence type="ECO:0000259" key="12">
    <source>
        <dbReference type="Pfam" id="PF14662"/>
    </source>
</evidence>
<dbReference type="InterPro" id="IPR008677">
    <property type="entry name" value="MRVI1"/>
</dbReference>
<evidence type="ECO:0000256" key="10">
    <source>
        <dbReference type="SAM" id="Phobius"/>
    </source>
</evidence>
<feature type="region of interest" description="Disordered" evidence="9">
    <location>
        <begin position="910"/>
        <end position="1033"/>
    </location>
</feature>
<keyword evidence="13" id="KW-1185">Reference proteome</keyword>
<evidence type="ECO:0000256" key="4">
    <source>
        <dbReference type="ARBA" id="ARBA00022692"/>
    </source>
</evidence>
<dbReference type="Xenbase" id="XB-GENE-5968039">
    <property type="gene designation" value="irag2"/>
</dbReference>
<dbReference type="PANTHER" id="PTHR15352:SF3">
    <property type="entry name" value="INOSITOL 1,4,5-TRIPHOSPHATE RECEPTOR ASSOCIATED 2"/>
    <property type="match status" value="1"/>
</dbReference>
<proteinExistence type="predicted"/>
<evidence type="ECO:0000256" key="6">
    <source>
        <dbReference type="ARBA" id="ARBA00023054"/>
    </source>
</evidence>
<feature type="compositionally biased region" description="Polar residues" evidence="9">
    <location>
        <begin position="929"/>
        <end position="939"/>
    </location>
</feature>
<feature type="region of interest" description="Disordered" evidence="9">
    <location>
        <begin position="1311"/>
        <end position="1339"/>
    </location>
</feature>
<feature type="region of interest" description="Disordered" evidence="9">
    <location>
        <begin position="1072"/>
        <end position="1101"/>
    </location>
</feature>
<feature type="compositionally biased region" description="Polar residues" evidence="9">
    <location>
        <begin position="31"/>
        <end position="53"/>
    </location>
</feature>
<evidence type="ECO:0000313" key="15">
    <source>
        <dbReference type="Xenbase" id="XB-GENE-5968039"/>
    </source>
</evidence>
<feature type="coiled-coil region" evidence="8">
    <location>
        <begin position="471"/>
        <end position="540"/>
    </location>
</feature>
<keyword evidence="7 10" id="KW-0472">Membrane</keyword>
<evidence type="ECO:0000256" key="3">
    <source>
        <dbReference type="ARBA" id="ARBA00022490"/>
    </source>
</evidence>
<dbReference type="RefSeq" id="XP_031754301.1">
    <property type="nucleotide sequence ID" value="XM_031898441.1"/>
</dbReference>
<feature type="region of interest" description="Disordered" evidence="9">
    <location>
        <begin position="24"/>
        <end position="84"/>
    </location>
</feature>
<feature type="domain" description="Protein KASH5 EF-hand-like" evidence="11">
    <location>
        <begin position="223"/>
        <end position="287"/>
    </location>
</feature>
<evidence type="ECO:0000256" key="1">
    <source>
        <dbReference type="ARBA" id="ARBA00004167"/>
    </source>
</evidence>
<dbReference type="InterPro" id="IPR028168">
    <property type="entry name" value="KASH5_CC"/>
</dbReference>
<evidence type="ECO:0000259" key="11">
    <source>
        <dbReference type="Pfam" id="PF14658"/>
    </source>
</evidence>
<organism evidence="13 14">
    <name type="scientific">Xenopus tropicalis</name>
    <name type="common">Western clawed frog</name>
    <name type="synonym">Silurana tropicalis</name>
    <dbReference type="NCBI Taxonomy" id="8364"/>
    <lineage>
        <taxon>Eukaryota</taxon>
        <taxon>Metazoa</taxon>
        <taxon>Chordata</taxon>
        <taxon>Craniata</taxon>
        <taxon>Vertebrata</taxon>
        <taxon>Euteleostomi</taxon>
        <taxon>Amphibia</taxon>
        <taxon>Batrachia</taxon>
        <taxon>Anura</taxon>
        <taxon>Pipoidea</taxon>
        <taxon>Pipidae</taxon>
        <taxon>Xenopodinae</taxon>
        <taxon>Xenopus</taxon>
        <taxon>Silurana</taxon>
    </lineage>
</organism>
<sequence length="1443" mass="160817">MADSGSATKRHNPVDSICRKIKTIQMRDQDSNPNLQIPKFQSRNFDSPQSNTKKNLEEVLKNRTVKNPDKEQGGISSPGGRVFSPGPSLASPCLRTVAPSDSPLGNAAYSINLTVTDKNKKIWPTKSQSCSTPVVYAGDLQFKFSQSAIPSAQYKSILLEEPSIPCTPSFYFADRKSETIALQSPVVKRLSLSETAGFRRPLEHKAENASEVSLICEEDLLDSIFHACDSDHRGKVAVSKIVDYLRHTTSRGSEDSGLDELCNMLDPEKQDISMDLETYQAIMKEWIDDCRNNCTDHSKMKESALGPEESMFKLRESLLAVRRISGTMNITSGSLEAFGGDISRGDLETSDLITCVADLQYNNQKLQEQQAKLKATIEALEEANHRLLEENEELHNQWKSSQQAITRARVLKEELEEMKTNMSSSEERKAQVVAQNKLLEKDNLSLIHKISGLQEENMRGTLEAEGLRKSISEITDKVAILQMQLSESENALQKRDATLHMKELYIEELRSTLMDYASVIENLRTEKSKLENNLHQMEQELLSNGISSPITHKFSRMISGSLNSLQSELELAQQSPEVSVAEWMNQSGQTTSLDITLDREVLLLLQGPGQDQAAVEFKSIMQSLQGETCGMADLVLVSLRRLIESNTDAKDLPGKMLEIIKADLKEKRSSWTHKLKQLEKHRESLDKEFVKMAGSLRRLKTEQVHMRKELSARCQELEMARQRQEEAEGRTEAVALRVKELALQEVDFTQKVGELEGVLGAVRAQNQALAGQLDQANVQRKDLLAAKDSLTANCQLLQHNCTEQQKTIQSLQEKLFKGQLCRLLCQNCSEQNPVDETGAPALDVEPPGGRADKKCICKRFCIQEANRLVRTPKSSRDSHPQCVYTPLLDALTLEILQLYPRLGGRSFSRFGGRTQGKAVGAKHREFGKTPTSEGDSVNLNKGKFVSRGVQTDVGDPAAPSMDLPFPQGHRADNQSGDPNNSGVALNSQDAPSSTASAMDTTLIPSVSETPEPDNERLVKETEAVVSEEPPVEHEAMECAKATDTEVPQRETGQGPWQKEPILEDAEVKVGGGPLAGQEANPLPPTLPADPPTDPPEENIHGANNQKEMETEFLRLSLGFKCDLFTLDKRLRLEERSRDLAEENLKKEIASCTKLLEALAPLCEEDNESHEIVKKLEKALQFLGVHTARVASRAEMLGAIHQESRVSKAVDVMIQHVENLKRMYAKEHAELEDLRELLHQGDRSSFSTERDEKLSSSLPAKPSSLRRVSMPTYTRSMVEPFGGDKIDGKFHKRSNSWKLMGSKQNENRPNLQRFATNYPRPDPTDEELIQEDEGSPEFPEIPQDDMARKLSFLEMAPPPHKCSLYHRARSWASDLKNSVSSLNKTATVSVMVFFLLAALASFLVGLSFQRPVEGAPEGTGDSWTALQQFLWPYTGLHHNGQPPV</sequence>
<feature type="compositionally biased region" description="Acidic residues" evidence="9">
    <location>
        <begin position="1323"/>
        <end position="1334"/>
    </location>
</feature>
<evidence type="ECO:0000256" key="5">
    <source>
        <dbReference type="ARBA" id="ARBA00022989"/>
    </source>
</evidence>
<feature type="transmembrane region" description="Helical" evidence="10">
    <location>
        <begin position="1385"/>
        <end position="1405"/>
    </location>
</feature>
<reference evidence="14" key="1">
    <citation type="submission" date="2025-08" db="UniProtKB">
        <authorList>
            <consortium name="RefSeq"/>
        </authorList>
    </citation>
    <scope>IDENTIFICATION</scope>
    <source>
        <strain evidence="14">Nigerian</strain>
        <tissue evidence="14">Liver and blood</tissue>
    </source>
</reference>
<dbReference type="AGR" id="Xenbase:XB-GENE-5968039"/>
<feature type="compositionally biased region" description="Basic and acidic residues" evidence="9">
    <location>
        <begin position="1241"/>
        <end position="1253"/>
    </location>
</feature>
<dbReference type="PANTHER" id="PTHR15352">
    <property type="entry name" value="LYMPHOID-RESTRICTED MEMBRANE PROTEIN, JAW1"/>
    <property type="match status" value="1"/>
</dbReference>
<keyword evidence="4 10" id="KW-0812">Transmembrane</keyword>
<evidence type="ECO:0000256" key="7">
    <source>
        <dbReference type="ARBA" id="ARBA00023136"/>
    </source>
</evidence>
<feature type="compositionally biased region" description="Basic and acidic residues" evidence="9">
    <location>
        <begin position="54"/>
        <end position="72"/>
    </location>
</feature>
<feature type="coiled-coil region" evidence="8">
    <location>
        <begin position="773"/>
        <end position="814"/>
    </location>
</feature>
<dbReference type="Pfam" id="PF05781">
    <property type="entry name" value="MRVI1"/>
    <property type="match status" value="1"/>
</dbReference>
<feature type="compositionally biased region" description="Pro residues" evidence="9">
    <location>
        <begin position="1081"/>
        <end position="1093"/>
    </location>
</feature>
<feature type="domain" description="KASH5-like coiled-coil" evidence="12">
    <location>
        <begin position="348"/>
        <end position="537"/>
    </location>
</feature>
<feature type="compositionally biased region" description="Polar residues" evidence="9">
    <location>
        <begin position="973"/>
        <end position="1008"/>
    </location>
</feature>
<feature type="region of interest" description="Disordered" evidence="9">
    <location>
        <begin position="1241"/>
        <end position="1262"/>
    </location>
</feature>
<accession>A0A8J1JCC8</accession>
<keyword evidence="3" id="KW-0963">Cytoplasm</keyword>
<dbReference type="Proteomes" id="UP000008143">
    <property type="component" value="Chromosome 3"/>
</dbReference>
<keyword evidence="5 10" id="KW-1133">Transmembrane helix</keyword>
<evidence type="ECO:0000313" key="13">
    <source>
        <dbReference type="Proteomes" id="UP000008143"/>
    </source>
</evidence>